<dbReference type="PANTHER" id="PTHR48475">
    <property type="entry name" value="RIBONUCLEASE H"/>
    <property type="match status" value="1"/>
</dbReference>
<feature type="domain" description="RNase H type-1" evidence="1">
    <location>
        <begin position="86"/>
        <end position="219"/>
    </location>
</feature>
<dbReference type="InterPro" id="IPR002156">
    <property type="entry name" value="RNaseH_domain"/>
</dbReference>
<dbReference type="RefSeq" id="WP_379733722.1">
    <property type="nucleotide sequence ID" value="NZ_JBHRVV010000001.1"/>
</dbReference>
<dbReference type="CDD" id="cd09279">
    <property type="entry name" value="RNase_HI_like"/>
    <property type="match status" value="1"/>
</dbReference>
<proteinExistence type="predicted"/>
<accession>A0ABV7PHM0</accession>
<reference evidence="3" key="1">
    <citation type="journal article" date="2019" name="Int. J. Syst. Evol. Microbiol.">
        <title>The Global Catalogue of Microorganisms (GCM) 10K type strain sequencing project: providing services to taxonomists for standard genome sequencing and annotation.</title>
        <authorList>
            <consortium name="The Broad Institute Genomics Platform"/>
            <consortium name="The Broad Institute Genome Sequencing Center for Infectious Disease"/>
            <person name="Wu L."/>
            <person name="Ma J."/>
        </authorList>
    </citation>
    <scope>NUCLEOTIDE SEQUENCE [LARGE SCALE GENOMIC DNA]</scope>
    <source>
        <strain evidence="3">CCM 7480</strain>
    </source>
</reference>
<dbReference type="GO" id="GO:0004523">
    <property type="term" value="F:RNA-DNA hybrid ribonuclease activity"/>
    <property type="evidence" value="ECO:0007669"/>
    <property type="project" value="UniProtKB-EC"/>
</dbReference>
<keyword evidence="3" id="KW-1185">Reference proteome</keyword>
<evidence type="ECO:0000259" key="1">
    <source>
        <dbReference type="PROSITE" id="PS50879"/>
    </source>
</evidence>
<gene>
    <name evidence="2" type="ORF">ACFOPH_04170</name>
</gene>
<dbReference type="Gene3D" id="3.30.420.10">
    <property type="entry name" value="Ribonuclease H-like superfamily/Ribonuclease H"/>
    <property type="match status" value="1"/>
</dbReference>
<dbReference type="Proteomes" id="UP001595665">
    <property type="component" value="Unassembled WGS sequence"/>
</dbReference>
<name>A0ABV7PHM0_9BURK</name>
<dbReference type="PANTHER" id="PTHR48475:SF1">
    <property type="entry name" value="RNASE H TYPE-1 DOMAIN-CONTAINING PROTEIN"/>
    <property type="match status" value="1"/>
</dbReference>
<dbReference type="Pfam" id="PF13456">
    <property type="entry name" value="RVT_3"/>
    <property type="match status" value="1"/>
</dbReference>
<dbReference type="InterPro" id="IPR012337">
    <property type="entry name" value="RNaseH-like_sf"/>
</dbReference>
<dbReference type="EC" id="3.1.26.4" evidence="2"/>
<dbReference type="SUPFAM" id="SSF53098">
    <property type="entry name" value="Ribonuclease H-like"/>
    <property type="match status" value="1"/>
</dbReference>
<organism evidence="2 3">
    <name type="scientific">Massilia haematophila</name>
    <dbReference type="NCBI Taxonomy" id="457923"/>
    <lineage>
        <taxon>Bacteria</taxon>
        <taxon>Pseudomonadati</taxon>
        <taxon>Pseudomonadota</taxon>
        <taxon>Betaproteobacteria</taxon>
        <taxon>Burkholderiales</taxon>
        <taxon>Oxalobacteraceae</taxon>
        <taxon>Telluria group</taxon>
        <taxon>Massilia</taxon>
    </lineage>
</organism>
<comment type="caution">
    <text evidence="2">The sequence shown here is derived from an EMBL/GenBank/DDBJ whole genome shotgun (WGS) entry which is preliminary data.</text>
</comment>
<dbReference type="EMBL" id="JBHRVV010000001">
    <property type="protein sequence ID" value="MFC3457439.1"/>
    <property type="molecule type" value="Genomic_DNA"/>
</dbReference>
<evidence type="ECO:0000313" key="3">
    <source>
        <dbReference type="Proteomes" id="UP001595665"/>
    </source>
</evidence>
<evidence type="ECO:0000313" key="2">
    <source>
        <dbReference type="EMBL" id="MFC3457439.1"/>
    </source>
</evidence>
<sequence length="227" mass="23991">MTDLVRLEGAANKTELAASRKLVRQTGIPFEAALRATLESSAGAHGLPHLLAERAALRAAEAARALAKRAARDAALAMRRARHEGAPTAWRAWFDGSAKPNPGRCGIGARLAGPNGELVELSQPAGWGNSSEAEYRALILVLETALAHGAGALTVYGDSRVVVDDVNGSAEDSAPVLRPLRARVHALLAQLPAVTLRWVPRHKNLEADALSQRARASLADETDDLTT</sequence>
<dbReference type="InterPro" id="IPR036397">
    <property type="entry name" value="RNaseH_sf"/>
</dbReference>
<keyword evidence="2" id="KW-0378">Hydrolase</keyword>
<dbReference type="PROSITE" id="PS50879">
    <property type="entry name" value="RNASE_H_1"/>
    <property type="match status" value="1"/>
</dbReference>
<protein>
    <submittedName>
        <fullName evidence="2">Ribonuclease HI family protein</fullName>
        <ecNumber evidence="2">3.1.26.4</ecNumber>
    </submittedName>
</protein>